<keyword evidence="3 9" id="KW-0378">Hydrolase</keyword>
<dbReference type="PANTHER" id="PTHR43690">
    <property type="entry name" value="NARDILYSIN"/>
    <property type="match status" value="1"/>
</dbReference>
<feature type="domain" description="Peptidase M16 N-terminal" evidence="7">
    <location>
        <begin position="35"/>
        <end position="158"/>
    </location>
</feature>
<dbReference type="InterPro" id="IPR007863">
    <property type="entry name" value="Peptidase_M16_C"/>
</dbReference>
<evidence type="ECO:0000256" key="6">
    <source>
        <dbReference type="SAM" id="SignalP"/>
    </source>
</evidence>
<keyword evidence="4" id="KW-0862">Zinc</keyword>
<comment type="similarity">
    <text evidence="1">Belongs to the peptidase M16 family.</text>
</comment>
<accession>A0A841H4P8</accession>
<comment type="caution">
    <text evidence="9">The sequence shown here is derived from an EMBL/GenBank/DDBJ whole genome shotgun (WGS) entry which is preliminary data.</text>
</comment>
<evidence type="ECO:0000259" key="7">
    <source>
        <dbReference type="Pfam" id="PF00675"/>
    </source>
</evidence>
<evidence type="ECO:0000256" key="5">
    <source>
        <dbReference type="ARBA" id="ARBA00023049"/>
    </source>
</evidence>
<protein>
    <submittedName>
        <fullName evidence="9">Zinc protease</fullName>
        <ecNumber evidence="9">3.4.24.-</ecNumber>
    </submittedName>
</protein>
<dbReference type="EC" id="3.4.24.-" evidence="9"/>
<evidence type="ECO:0000256" key="2">
    <source>
        <dbReference type="ARBA" id="ARBA00022670"/>
    </source>
</evidence>
<dbReference type="GO" id="GO:0006508">
    <property type="term" value="P:proteolysis"/>
    <property type="evidence" value="ECO:0007669"/>
    <property type="project" value="UniProtKB-KW"/>
</dbReference>
<dbReference type="Proteomes" id="UP000582837">
    <property type="component" value="Unassembled WGS sequence"/>
</dbReference>
<gene>
    <name evidence="9" type="ORF">HNQ61_004423</name>
</gene>
<evidence type="ECO:0000256" key="1">
    <source>
        <dbReference type="ARBA" id="ARBA00007261"/>
    </source>
</evidence>
<evidence type="ECO:0000313" key="10">
    <source>
        <dbReference type="Proteomes" id="UP000582837"/>
    </source>
</evidence>
<keyword evidence="5" id="KW-0482">Metalloprotease</keyword>
<evidence type="ECO:0000313" key="9">
    <source>
        <dbReference type="EMBL" id="MBB6072759.1"/>
    </source>
</evidence>
<dbReference type="InterPro" id="IPR011765">
    <property type="entry name" value="Pept_M16_N"/>
</dbReference>
<dbReference type="AlphaFoldDB" id="A0A841H4P8"/>
<dbReference type="SUPFAM" id="SSF63411">
    <property type="entry name" value="LuxS/MPP-like metallohydrolase"/>
    <property type="match status" value="2"/>
</dbReference>
<dbReference type="Pfam" id="PF05193">
    <property type="entry name" value="Peptidase_M16_C"/>
    <property type="match status" value="1"/>
</dbReference>
<evidence type="ECO:0000256" key="4">
    <source>
        <dbReference type="ARBA" id="ARBA00022833"/>
    </source>
</evidence>
<sequence length="447" mass="49855">MKRIVLLLSLVAAPAAAQQVSIPHTTFTLPNGLQVIVAEDHSTPVASVNVWYHVGSGYEKPGRTGFAHLFEHIMFEGSKNVPEGDFDNLLEAAGARNNGSTNTDRTNYYEVMPSNAVELALWLEADRMGGLLDAMSPSKLQGQRGVVQNERRQSYENQPYGMLWETASTLLYPAGHPYSWTTIGSMADLDSARVDDVNEFFRRYYAPNNASISIVGDVNTDQVRQWVTRYFSWIPRNADVERPQIALPQLAATTYTTREDRVTLPELTMIWRSDKRFSGDEAALNTLASVLTQGKSARLYKRLVYDEQIAAFTSAWNDASLLSGDFWVRVRARPDVDLDRIEAAVNEEVARIAQTPPSQEELDRVVNTMVTGFVGALETVEGKADRLNEYLYYAADPDHAEEDLARYRALTPADVQRAAQRYLAGRNHVVISFVPTGKTALAAQENQ</sequence>
<evidence type="ECO:0000259" key="8">
    <source>
        <dbReference type="Pfam" id="PF05193"/>
    </source>
</evidence>
<dbReference type="InterPro" id="IPR011249">
    <property type="entry name" value="Metalloenz_LuxS/M16"/>
</dbReference>
<keyword evidence="6" id="KW-0732">Signal</keyword>
<proteinExistence type="inferred from homology"/>
<dbReference type="EMBL" id="JACHIA010000018">
    <property type="protein sequence ID" value="MBB6072759.1"/>
    <property type="molecule type" value="Genomic_DNA"/>
</dbReference>
<feature type="domain" description="Peptidase M16 C-terminal" evidence="8">
    <location>
        <begin position="194"/>
        <end position="368"/>
    </location>
</feature>
<dbReference type="Gene3D" id="3.30.830.10">
    <property type="entry name" value="Metalloenzyme, LuxS/M16 peptidase-like"/>
    <property type="match status" value="2"/>
</dbReference>
<dbReference type="GO" id="GO:0008237">
    <property type="term" value="F:metallopeptidase activity"/>
    <property type="evidence" value="ECO:0007669"/>
    <property type="project" value="UniProtKB-KW"/>
</dbReference>
<dbReference type="InterPro" id="IPR050626">
    <property type="entry name" value="Peptidase_M16"/>
</dbReference>
<name>A0A841H4P8_9BACT</name>
<dbReference type="PANTHER" id="PTHR43690:SF35">
    <property type="entry name" value="NON-CATALYTIC MEMBER OF PEPTIDASE SUBFAMILY M16B-RELATED"/>
    <property type="match status" value="1"/>
</dbReference>
<keyword evidence="2 9" id="KW-0645">Protease</keyword>
<organism evidence="9 10">
    <name type="scientific">Longimicrobium terrae</name>
    <dbReference type="NCBI Taxonomy" id="1639882"/>
    <lineage>
        <taxon>Bacteria</taxon>
        <taxon>Pseudomonadati</taxon>
        <taxon>Gemmatimonadota</taxon>
        <taxon>Longimicrobiia</taxon>
        <taxon>Longimicrobiales</taxon>
        <taxon>Longimicrobiaceae</taxon>
        <taxon>Longimicrobium</taxon>
    </lineage>
</organism>
<dbReference type="GO" id="GO:0046872">
    <property type="term" value="F:metal ion binding"/>
    <property type="evidence" value="ECO:0007669"/>
    <property type="project" value="InterPro"/>
</dbReference>
<dbReference type="RefSeq" id="WP_170035527.1">
    <property type="nucleotide sequence ID" value="NZ_JABDTL010000001.1"/>
</dbReference>
<reference evidence="9 10" key="1">
    <citation type="submission" date="2020-08" db="EMBL/GenBank/DDBJ databases">
        <title>Genomic Encyclopedia of Type Strains, Phase IV (KMG-IV): sequencing the most valuable type-strain genomes for metagenomic binning, comparative biology and taxonomic classification.</title>
        <authorList>
            <person name="Goeker M."/>
        </authorList>
    </citation>
    <scope>NUCLEOTIDE SEQUENCE [LARGE SCALE GENOMIC DNA]</scope>
    <source>
        <strain evidence="9 10">DSM 29007</strain>
    </source>
</reference>
<keyword evidence="10" id="KW-1185">Reference proteome</keyword>
<evidence type="ECO:0000256" key="3">
    <source>
        <dbReference type="ARBA" id="ARBA00022801"/>
    </source>
</evidence>
<feature type="signal peptide" evidence="6">
    <location>
        <begin position="1"/>
        <end position="17"/>
    </location>
</feature>
<feature type="chain" id="PRO_5032319473" evidence="6">
    <location>
        <begin position="18"/>
        <end position="447"/>
    </location>
</feature>
<dbReference type="Pfam" id="PF00675">
    <property type="entry name" value="Peptidase_M16"/>
    <property type="match status" value="1"/>
</dbReference>